<feature type="domain" description="Phosphatidic acid phosphatase type 2/haloperoxidase" evidence="3">
    <location>
        <begin position="96"/>
        <end position="209"/>
    </location>
</feature>
<dbReference type="InterPro" id="IPR036938">
    <property type="entry name" value="PAP2/HPO_sf"/>
</dbReference>
<dbReference type="EMBL" id="PTJD01000005">
    <property type="protein sequence ID" value="PPK95985.1"/>
    <property type="molecule type" value="Genomic_DNA"/>
</dbReference>
<keyword evidence="2" id="KW-0812">Transmembrane</keyword>
<protein>
    <submittedName>
        <fullName evidence="4">Undecaprenyl-diphosphatase</fullName>
    </submittedName>
</protein>
<evidence type="ECO:0000313" key="4">
    <source>
        <dbReference type="EMBL" id="PPK95985.1"/>
    </source>
</evidence>
<name>A0A2S6IP90_9ACTN</name>
<keyword evidence="2" id="KW-1133">Transmembrane helix</keyword>
<dbReference type="AlphaFoldDB" id="A0A2S6IP90"/>
<dbReference type="RefSeq" id="WP_104432375.1">
    <property type="nucleotide sequence ID" value="NZ_PTJD01000005.1"/>
</dbReference>
<organism evidence="4 5">
    <name type="scientific">Kineococcus xinjiangensis</name>
    <dbReference type="NCBI Taxonomy" id="512762"/>
    <lineage>
        <taxon>Bacteria</taxon>
        <taxon>Bacillati</taxon>
        <taxon>Actinomycetota</taxon>
        <taxon>Actinomycetes</taxon>
        <taxon>Kineosporiales</taxon>
        <taxon>Kineosporiaceae</taxon>
        <taxon>Kineococcus</taxon>
    </lineage>
</organism>
<dbReference type="InterPro" id="IPR000326">
    <property type="entry name" value="PAP2/HPO"/>
</dbReference>
<dbReference type="Pfam" id="PF01569">
    <property type="entry name" value="PAP2"/>
    <property type="match status" value="1"/>
</dbReference>
<dbReference type="OrthoDB" id="5289372at2"/>
<evidence type="ECO:0000313" key="5">
    <source>
        <dbReference type="Proteomes" id="UP000239485"/>
    </source>
</evidence>
<feature type="transmembrane region" description="Helical" evidence="2">
    <location>
        <begin position="15"/>
        <end position="36"/>
    </location>
</feature>
<keyword evidence="5" id="KW-1185">Reference proteome</keyword>
<evidence type="ECO:0000256" key="1">
    <source>
        <dbReference type="SAM" id="MobiDB-lite"/>
    </source>
</evidence>
<evidence type="ECO:0000256" key="2">
    <source>
        <dbReference type="SAM" id="Phobius"/>
    </source>
</evidence>
<comment type="caution">
    <text evidence="4">The sequence shown here is derived from an EMBL/GenBank/DDBJ whole genome shotgun (WGS) entry which is preliminary data.</text>
</comment>
<evidence type="ECO:0000259" key="3">
    <source>
        <dbReference type="SMART" id="SM00014"/>
    </source>
</evidence>
<gene>
    <name evidence="4" type="ORF">CLV92_10585</name>
</gene>
<reference evidence="4 5" key="1">
    <citation type="submission" date="2018-02" db="EMBL/GenBank/DDBJ databases">
        <title>Genomic Encyclopedia of Archaeal and Bacterial Type Strains, Phase II (KMG-II): from individual species to whole genera.</title>
        <authorList>
            <person name="Goeker M."/>
        </authorList>
    </citation>
    <scope>NUCLEOTIDE SEQUENCE [LARGE SCALE GENOMIC DNA]</scope>
    <source>
        <strain evidence="4 5">DSM 22857</strain>
    </source>
</reference>
<sequence>MTPAPTAGRGRDPGWVLPGLLALPSVVLAALVALAWPPLLALERAVTGWAVGLAVANPELARAGLLVEHVTEPAVWWAVASLVALRAVLRGSAHHVRVVTVTVLVAGLASPTAKSLVGRARPALEGAVTTASGGAYPSGHVLAAVVVGGCGCLVGARLLRPGPPRALLWSAWACLVLVVAFDRLLVGAHWLSDTVGSVSLGCALLAVTAARLRVSGSAAPDRCSTRTSASRPGSPAGRHPAPGTPRSGGSRDGRPPSRGNPRHHGERP</sequence>
<accession>A0A2S6IP90</accession>
<proteinExistence type="predicted"/>
<dbReference type="Proteomes" id="UP000239485">
    <property type="component" value="Unassembled WGS sequence"/>
</dbReference>
<dbReference type="SUPFAM" id="SSF48317">
    <property type="entry name" value="Acid phosphatase/Vanadium-dependent haloperoxidase"/>
    <property type="match status" value="1"/>
</dbReference>
<feature type="region of interest" description="Disordered" evidence="1">
    <location>
        <begin position="218"/>
        <end position="268"/>
    </location>
</feature>
<dbReference type="Gene3D" id="1.20.144.10">
    <property type="entry name" value="Phosphatidic acid phosphatase type 2/haloperoxidase"/>
    <property type="match status" value="1"/>
</dbReference>
<dbReference type="SMART" id="SM00014">
    <property type="entry name" value="acidPPc"/>
    <property type="match status" value="1"/>
</dbReference>
<keyword evidence="2" id="KW-0472">Membrane</keyword>